<evidence type="ECO:0000256" key="2">
    <source>
        <dbReference type="ARBA" id="ARBA00022723"/>
    </source>
</evidence>
<dbReference type="EMBL" id="FJOG01000016">
    <property type="protein sequence ID" value="CZR60444.1"/>
    <property type="molecule type" value="Genomic_DNA"/>
</dbReference>
<sequence length="1038" mass="114326">MSSLKDIMDVDVEPLESQAYRRREAAQQQASLPTIAQTSQSPSPPIDDSNKGKTPIRRRKSNRVSKPAGQSPAARQNIARRRSSAGGETMDFSSGYLPGGSNQPSMSGSPQQSPRGSEPVADLPVKYTPVTGRLSRAKKGVPVHTCDICRPVKTFTRAEHLRRHQLSHQKPAYPCTFEDCERAFHRPDLLARHLHRHETQGEKAYKAGDPRSRASSSASESRTPSLKVEPPSMGASSSGLQASPTESMTPRTSGSGGSSLTASSYSTITSSFQAVNFQGSAGSKRTAGQAHLPESDSYPVSSPGAGSSSRPPGSYDHQMTDQNSFGASGQSGFDEPYVEGGMNYTTTPQLPLLRIPEDNWIPGLSYNNSPWCSSASSSNYSTQSDGSRTGPHLYNRGRSLSVATLPDWSTSAAAPYWSHGMSNTPQDIRSPGFVDSILEPYETPFSSPRISTPVSARAQLLNVPTSVDGFYNMEPSVGTPALPTYSKPLAQHFSASTPRFSNNSGLEIFRGKTELVESQQLGTFALTSVPMFQPQPSFDIYLSSYWQSFHQLFPIIHQPTFDSTQSNLLTSAMAAIGTQYHDSTEARTKGAELNEFCKKGIELCPSWDLHTMQAILLTEVFTRFRGRKTTVRISRHFEALYSRLLSETDQSQMPVPSQSPAIATSAEALLDRFGPQPNGRAVPRPDDLSDWYQWLENEARQRLLSACFMFDVHQFMYHQQSRARASRDNIRSLICLPCPDNLWNATTPTEEWQTQRSGYIPQPLHQLEQKNPFQTMANTNPFTQSLIICWFASLLPSREDPRYPNNFLPGSFRPDVQNFMDLCPTSPHTLTYLALYNTPLHSLLAVAGDTWVFAQKITPPSEFQDAQVRLKTWSTTFAAAQATHHACQVLSQVLSQPIPPKLSDGRLNTGFCISDYWSLYVSALICWAFGHKYQNTGNPSLSRSSSDGEITTVTVDKSVLQEEARLKALSYTNAMLELSVEDLWTSKATANTKGDTCGLIDAVRHRLEIEGVGNKSGHLVDAVVVLGKIKKGIRGKWF</sequence>
<evidence type="ECO:0000256" key="1">
    <source>
        <dbReference type="ARBA" id="ARBA00004123"/>
    </source>
</evidence>
<evidence type="ECO:0000256" key="6">
    <source>
        <dbReference type="ARBA" id="ARBA00023242"/>
    </source>
</evidence>
<feature type="compositionally biased region" description="Polar residues" evidence="8">
    <location>
        <begin position="234"/>
        <end position="246"/>
    </location>
</feature>
<dbReference type="InterPro" id="IPR051059">
    <property type="entry name" value="VerF-like"/>
</dbReference>
<dbReference type="PANTHER" id="PTHR40626">
    <property type="entry name" value="MIP31509P"/>
    <property type="match status" value="1"/>
</dbReference>
<feature type="compositionally biased region" description="Low complexity" evidence="8">
    <location>
        <begin position="99"/>
        <end position="117"/>
    </location>
</feature>
<keyword evidence="4 7" id="KW-0863">Zinc-finger</keyword>
<evidence type="ECO:0000256" key="7">
    <source>
        <dbReference type="PROSITE-ProRule" id="PRU00042"/>
    </source>
</evidence>
<feature type="compositionally biased region" description="Polar residues" evidence="8">
    <location>
        <begin position="320"/>
        <end position="331"/>
    </location>
</feature>
<keyword evidence="6" id="KW-0539">Nucleus</keyword>
<dbReference type="GO" id="GO:0005634">
    <property type="term" value="C:nucleus"/>
    <property type="evidence" value="ECO:0007669"/>
    <property type="project" value="UniProtKB-SubCell"/>
</dbReference>
<evidence type="ECO:0000259" key="9">
    <source>
        <dbReference type="PROSITE" id="PS50157"/>
    </source>
</evidence>
<evidence type="ECO:0000256" key="8">
    <source>
        <dbReference type="SAM" id="MobiDB-lite"/>
    </source>
</evidence>
<keyword evidence="5" id="KW-0862">Zinc</keyword>
<dbReference type="PROSITE" id="PS50157">
    <property type="entry name" value="ZINC_FINGER_C2H2_2"/>
    <property type="match status" value="1"/>
</dbReference>
<gene>
    <name evidence="10" type="ORF">PAC_10340</name>
</gene>
<feature type="region of interest" description="Disordered" evidence="8">
    <location>
        <begin position="1"/>
        <end position="123"/>
    </location>
</feature>
<evidence type="ECO:0000313" key="11">
    <source>
        <dbReference type="Proteomes" id="UP000184330"/>
    </source>
</evidence>
<dbReference type="InterPro" id="IPR007219">
    <property type="entry name" value="XnlR_reg_dom"/>
</dbReference>
<dbReference type="CDD" id="cd12148">
    <property type="entry name" value="fungal_TF_MHR"/>
    <property type="match status" value="1"/>
</dbReference>
<dbReference type="GO" id="GO:0000785">
    <property type="term" value="C:chromatin"/>
    <property type="evidence" value="ECO:0007669"/>
    <property type="project" value="TreeGrafter"/>
</dbReference>
<dbReference type="GO" id="GO:0000978">
    <property type="term" value="F:RNA polymerase II cis-regulatory region sequence-specific DNA binding"/>
    <property type="evidence" value="ECO:0007669"/>
    <property type="project" value="InterPro"/>
</dbReference>
<dbReference type="Pfam" id="PF04082">
    <property type="entry name" value="Fungal_trans"/>
    <property type="match status" value="1"/>
</dbReference>
<dbReference type="SUPFAM" id="SSF57667">
    <property type="entry name" value="beta-beta-alpha zinc fingers"/>
    <property type="match status" value="1"/>
</dbReference>
<accession>A0A1L7X625</accession>
<dbReference type="GO" id="GO:0000981">
    <property type="term" value="F:DNA-binding transcription factor activity, RNA polymerase II-specific"/>
    <property type="evidence" value="ECO:0007669"/>
    <property type="project" value="InterPro"/>
</dbReference>
<dbReference type="GO" id="GO:0006351">
    <property type="term" value="P:DNA-templated transcription"/>
    <property type="evidence" value="ECO:0007669"/>
    <property type="project" value="InterPro"/>
</dbReference>
<proteinExistence type="predicted"/>
<comment type="subcellular location">
    <subcellularLocation>
        <location evidence="1">Nucleus</location>
    </subcellularLocation>
</comment>
<evidence type="ECO:0000313" key="10">
    <source>
        <dbReference type="EMBL" id="CZR60444.1"/>
    </source>
</evidence>
<feature type="compositionally biased region" description="Low complexity" evidence="8">
    <location>
        <begin position="247"/>
        <end position="262"/>
    </location>
</feature>
<dbReference type="InterPro" id="IPR013087">
    <property type="entry name" value="Znf_C2H2_type"/>
</dbReference>
<evidence type="ECO:0000256" key="5">
    <source>
        <dbReference type="ARBA" id="ARBA00022833"/>
    </source>
</evidence>
<feature type="region of interest" description="Disordered" evidence="8">
    <location>
        <begin position="283"/>
        <end position="332"/>
    </location>
</feature>
<feature type="domain" description="C2H2-type" evidence="9">
    <location>
        <begin position="173"/>
        <end position="202"/>
    </location>
</feature>
<name>A0A1L7X625_9HELO</name>
<dbReference type="OrthoDB" id="6077919at2759"/>
<evidence type="ECO:0000256" key="3">
    <source>
        <dbReference type="ARBA" id="ARBA00022737"/>
    </source>
</evidence>
<dbReference type="PROSITE" id="PS00028">
    <property type="entry name" value="ZINC_FINGER_C2H2_1"/>
    <property type="match status" value="1"/>
</dbReference>
<protein>
    <submittedName>
        <fullName evidence="10">Related to C2H2 zinc finger protein</fullName>
    </submittedName>
</protein>
<dbReference type="Gene3D" id="3.30.160.60">
    <property type="entry name" value="Classic Zinc Finger"/>
    <property type="match status" value="1"/>
</dbReference>
<feature type="compositionally biased region" description="Low complexity" evidence="8">
    <location>
        <begin position="213"/>
        <end position="222"/>
    </location>
</feature>
<feature type="compositionally biased region" description="Polar residues" evidence="8">
    <location>
        <begin position="31"/>
        <end position="41"/>
    </location>
</feature>
<evidence type="ECO:0000256" key="4">
    <source>
        <dbReference type="ARBA" id="ARBA00022771"/>
    </source>
</evidence>
<dbReference type="SMART" id="SM00355">
    <property type="entry name" value="ZnF_C2H2"/>
    <property type="match status" value="2"/>
</dbReference>
<dbReference type="PANTHER" id="PTHR40626:SF30">
    <property type="entry name" value="FINGER DOMAIN PROTEIN, PUTATIVE (AFU_ORTHOLOGUE AFUA_4G13600)-RELATED"/>
    <property type="match status" value="1"/>
</dbReference>
<dbReference type="AlphaFoldDB" id="A0A1L7X625"/>
<feature type="compositionally biased region" description="Basic residues" evidence="8">
    <location>
        <begin position="54"/>
        <end position="63"/>
    </location>
</feature>
<reference evidence="10 11" key="1">
    <citation type="submission" date="2016-03" db="EMBL/GenBank/DDBJ databases">
        <authorList>
            <person name="Ploux O."/>
        </authorList>
    </citation>
    <scope>NUCLEOTIDE SEQUENCE [LARGE SCALE GENOMIC DNA]</scope>
    <source>
        <strain evidence="10 11">UAMH 11012</strain>
    </source>
</reference>
<dbReference type="STRING" id="576137.A0A1L7X625"/>
<dbReference type="Proteomes" id="UP000184330">
    <property type="component" value="Unassembled WGS sequence"/>
</dbReference>
<feature type="region of interest" description="Disordered" evidence="8">
    <location>
        <begin position="197"/>
        <end position="262"/>
    </location>
</feature>
<feature type="compositionally biased region" description="Low complexity" evidence="8">
    <location>
        <begin position="297"/>
        <end position="314"/>
    </location>
</feature>
<keyword evidence="2" id="KW-0479">Metal-binding</keyword>
<organism evidence="10 11">
    <name type="scientific">Phialocephala subalpina</name>
    <dbReference type="NCBI Taxonomy" id="576137"/>
    <lineage>
        <taxon>Eukaryota</taxon>
        <taxon>Fungi</taxon>
        <taxon>Dikarya</taxon>
        <taxon>Ascomycota</taxon>
        <taxon>Pezizomycotina</taxon>
        <taxon>Leotiomycetes</taxon>
        <taxon>Helotiales</taxon>
        <taxon>Mollisiaceae</taxon>
        <taxon>Phialocephala</taxon>
        <taxon>Phialocephala fortinii species complex</taxon>
    </lineage>
</organism>
<feature type="compositionally biased region" description="Basic and acidic residues" evidence="8">
    <location>
        <begin position="197"/>
        <end position="212"/>
    </location>
</feature>
<keyword evidence="11" id="KW-1185">Reference proteome</keyword>
<keyword evidence="3" id="KW-0677">Repeat</keyword>
<dbReference type="GO" id="GO:0008270">
    <property type="term" value="F:zinc ion binding"/>
    <property type="evidence" value="ECO:0007669"/>
    <property type="project" value="UniProtKB-KW"/>
</dbReference>
<dbReference type="InterPro" id="IPR036236">
    <property type="entry name" value="Znf_C2H2_sf"/>
</dbReference>